<sequence>MVLLTLRVDPLEQGRSTMEGLAQSVACLVESQEGLETKVSLRTDLVSALGICNLVWPMIWRVQLLWNRTLIRCLAGIDYKMLEVVSDDLVMGSGLCLWSLTTALHALLNSGIEAALMCLDLFRLPNCVRTPHLTQEGQRRSKQLKF</sequence>
<keyword evidence="2" id="KW-1185">Reference proteome</keyword>
<organism evidence="1 2">
    <name type="scientific">Catharanthus roseus</name>
    <name type="common">Madagascar periwinkle</name>
    <name type="synonym">Vinca rosea</name>
    <dbReference type="NCBI Taxonomy" id="4058"/>
    <lineage>
        <taxon>Eukaryota</taxon>
        <taxon>Viridiplantae</taxon>
        <taxon>Streptophyta</taxon>
        <taxon>Embryophyta</taxon>
        <taxon>Tracheophyta</taxon>
        <taxon>Spermatophyta</taxon>
        <taxon>Magnoliopsida</taxon>
        <taxon>eudicotyledons</taxon>
        <taxon>Gunneridae</taxon>
        <taxon>Pentapetalae</taxon>
        <taxon>asterids</taxon>
        <taxon>lamiids</taxon>
        <taxon>Gentianales</taxon>
        <taxon>Apocynaceae</taxon>
        <taxon>Rauvolfioideae</taxon>
        <taxon>Vinceae</taxon>
        <taxon>Catharanthinae</taxon>
        <taxon>Catharanthus</taxon>
    </lineage>
</organism>
<gene>
    <name evidence="1" type="ORF">M9H77_30400</name>
</gene>
<proteinExistence type="predicted"/>
<dbReference type="Proteomes" id="UP001060085">
    <property type="component" value="Linkage Group LG07"/>
</dbReference>
<reference evidence="2" key="1">
    <citation type="journal article" date="2023" name="Nat. Plants">
        <title>Single-cell RNA sequencing provides a high-resolution roadmap for understanding the multicellular compartmentation of specialized metabolism.</title>
        <authorList>
            <person name="Sun S."/>
            <person name="Shen X."/>
            <person name="Li Y."/>
            <person name="Li Y."/>
            <person name="Wang S."/>
            <person name="Li R."/>
            <person name="Zhang H."/>
            <person name="Shen G."/>
            <person name="Guo B."/>
            <person name="Wei J."/>
            <person name="Xu J."/>
            <person name="St-Pierre B."/>
            <person name="Chen S."/>
            <person name="Sun C."/>
        </authorList>
    </citation>
    <scope>NUCLEOTIDE SEQUENCE [LARGE SCALE GENOMIC DNA]</scope>
</reference>
<dbReference type="EMBL" id="CM044707">
    <property type="protein sequence ID" value="KAI5653213.1"/>
    <property type="molecule type" value="Genomic_DNA"/>
</dbReference>
<accession>A0ACC0A1E5</accession>
<comment type="caution">
    <text evidence="1">The sequence shown here is derived from an EMBL/GenBank/DDBJ whole genome shotgun (WGS) entry which is preliminary data.</text>
</comment>
<evidence type="ECO:0000313" key="1">
    <source>
        <dbReference type="EMBL" id="KAI5653213.1"/>
    </source>
</evidence>
<evidence type="ECO:0000313" key="2">
    <source>
        <dbReference type="Proteomes" id="UP001060085"/>
    </source>
</evidence>
<protein>
    <submittedName>
        <fullName evidence="1">Uncharacterized protein</fullName>
    </submittedName>
</protein>
<name>A0ACC0A1E5_CATRO</name>